<proteinExistence type="predicted"/>
<name>A0A645GA50_9ZZZZ</name>
<dbReference type="EMBL" id="VSSQ01072390">
    <property type="protein sequence ID" value="MPN23787.1"/>
    <property type="molecule type" value="Genomic_DNA"/>
</dbReference>
<protein>
    <submittedName>
        <fullName evidence="1">Uncharacterized protein</fullName>
    </submittedName>
</protein>
<organism evidence="1">
    <name type="scientific">bioreactor metagenome</name>
    <dbReference type="NCBI Taxonomy" id="1076179"/>
    <lineage>
        <taxon>unclassified sequences</taxon>
        <taxon>metagenomes</taxon>
        <taxon>ecological metagenomes</taxon>
    </lineage>
</organism>
<sequence>MGVGLSQGENEFSFALAGGFSSKDEPDLLEKALRMEALHRLVHRLEAECKDFLFKIGYSSIPDLLIQLGVGAVDILNLADVQEHLCLKTPKLDGKPFVIYLQRRFHIGKAFVERIIKEVPSSAHSQTESLGEACGLASFILTDLQQFGGAGLDPAFHALILVVVEHQGAFPLGAVYIAEGRLLYRSIPIEVEELEVIDTAE</sequence>
<evidence type="ECO:0000313" key="1">
    <source>
        <dbReference type="EMBL" id="MPN23787.1"/>
    </source>
</evidence>
<dbReference type="AlphaFoldDB" id="A0A645GA50"/>
<accession>A0A645GA50</accession>
<reference evidence="1" key="1">
    <citation type="submission" date="2019-08" db="EMBL/GenBank/DDBJ databases">
        <authorList>
            <person name="Kucharzyk K."/>
            <person name="Murdoch R.W."/>
            <person name="Higgins S."/>
            <person name="Loffler F."/>
        </authorList>
    </citation>
    <scope>NUCLEOTIDE SEQUENCE</scope>
</reference>
<comment type="caution">
    <text evidence="1">The sequence shown here is derived from an EMBL/GenBank/DDBJ whole genome shotgun (WGS) entry which is preliminary data.</text>
</comment>
<gene>
    <name evidence="1" type="ORF">SDC9_171180</name>
</gene>